<reference evidence="2 3" key="1">
    <citation type="journal article" date="2014" name="PLoS Genet.">
        <title>Analysis of the genome and transcriptome of Cryptococcus neoformans var. grubii reveals complex RNA expression and microevolution leading to virulence attenuation.</title>
        <authorList>
            <person name="Janbon G."/>
            <person name="Ormerod K.L."/>
            <person name="Paulet D."/>
            <person name="Byrnes E.J.III."/>
            <person name="Yadav V."/>
            <person name="Chatterjee G."/>
            <person name="Mullapudi N."/>
            <person name="Hon C.C."/>
            <person name="Billmyre R.B."/>
            <person name="Brunel F."/>
            <person name="Bahn Y.S."/>
            <person name="Chen W."/>
            <person name="Chen Y."/>
            <person name="Chow E.W."/>
            <person name="Coppee J.Y."/>
            <person name="Floyd-Averette A."/>
            <person name="Gaillardin C."/>
            <person name="Gerik K.J."/>
            <person name="Goldberg J."/>
            <person name="Gonzalez-Hilarion S."/>
            <person name="Gujja S."/>
            <person name="Hamlin J.L."/>
            <person name="Hsueh Y.P."/>
            <person name="Ianiri G."/>
            <person name="Jones S."/>
            <person name="Kodira C.D."/>
            <person name="Kozubowski L."/>
            <person name="Lam W."/>
            <person name="Marra M."/>
            <person name="Mesner L.D."/>
            <person name="Mieczkowski P.A."/>
            <person name="Moyrand F."/>
            <person name="Nielsen K."/>
            <person name="Proux C."/>
            <person name="Rossignol T."/>
            <person name="Schein J.E."/>
            <person name="Sun S."/>
            <person name="Wollschlaeger C."/>
            <person name="Wood I.A."/>
            <person name="Zeng Q."/>
            <person name="Neuveglise C."/>
            <person name="Newlon C.S."/>
            <person name="Perfect J.R."/>
            <person name="Lodge J.K."/>
            <person name="Idnurm A."/>
            <person name="Stajich J.E."/>
            <person name="Kronstad J.W."/>
            <person name="Sanyal K."/>
            <person name="Heitman J."/>
            <person name="Fraser J.A."/>
            <person name="Cuomo C.A."/>
            <person name="Dietrich F.S."/>
        </authorList>
    </citation>
    <scope>NUCLEOTIDE SEQUENCE [LARGE SCALE GENOMIC DNA]</scope>
    <source>
        <strain evidence="3">H99 / ATCC 208821 / CBS 10515 / FGSC 9487</strain>
    </source>
</reference>
<feature type="region of interest" description="Disordered" evidence="1">
    <location>
        <begin position="604"/>
        <end position="690"/>
    </location>
</feature>
<sequence length="1113" mass="119667">MAVAAQPMPYLSATSANALISDLRPTTFSAAALTHLNTLLDELLIALLTSAQSLNPFDLRREAIPSFFSGDRGSGDTTGVRALGRNAVAEAEVELRSWQEGRSVRGYPPDWKGYETRNGRSFPLLQAVELMRVKCVALSTLAPQDESDQMKEQQAVADWLKVGGDASEETIIPSALWITAIIEHVCEHILSSVARIARDSETAVTGPQDLYTALCEDESVWGFFKRMKVKDQLGLTIQSTSRSKRFNASRSPPDDRSQGRASPALLTASPGGDTSIDTARTTRIGSSSIETSSTGGIAGGVIRKGSRLKRGPTGSPVSKVLQQAQHERSGSALSANTRFILGAFHGTYEQEENQSQDEADQKEAQDEFDQLVRSGETLKVSLTPGRLKSFEAGNRKEPHPSAVADIQRPSTGLINDKRHSHSIARVPVPSDPPTPPPNLAKQSSSDTRVSTPPSRPSFSPRRTSESARKLVARTAKAIEEQDEENELRGAARSQKESLFDLLADDSFGPVEPKQTPTTRRTVPAVILGTPPPPPPLSPTSASSSRRKAAPGPINNPPQTQLSSPPRPQKASYTTPIAVNAGDATVLSEDDEFIHVQRNRTEAQELADFFNSGPPPGLVQDDESHSGQPSSSKSKGFRGFISKVSLSSKKKGDDKYRPPLPVKQHSQTEGQASSSTSLSQLNSLSSTAQDKESWLWEVRKQKSMGNMTTGMQSAFRNDQPEPPFPPAPIAATEYSTPISQQQHVSPFRIHTPPKAAPVSVHDPEPAFGENMAYKSPGTVLHQTVQSCLGSGSVEEVAGPDATNASVINPMDPVNMSSERRLRLSSPNSNEKKPLVIGKTTSITPATTSRTPSKNFSATPFESPTIGSPADAWSFTTANEGSDSERSPNLARTNPAELRSSESDRQTPVPASCGVPIEEFESQSVPLPPLKQTNEPVTPRDAVPKQDLVPLRNLLDHATSVSECRLLLNAILTQFGVPYPDLEACQGEEGKGKGKHGAAETPEGRVIAWLLAGREGPVGDYLRQPQAVVPVPMKDGKNDSTSNTGHDQLNTPIRINSAVLSSKFTPLPCDEDIVSPSATTTEFTTTDGETLETVEGQVECVKTGEREEARLFGGV</sequence>
<feature type="compositionally biased region" description="Pro residues" evidence="1">
    <location>
        <begin position="429"/>
        <end position="438"/>
    </location>
</feature>
<dbReference type="GeneID" id="23890319"/>
<dbReference type="InterPro" id="IPR009072">
    <property type="entry name" value="Histone-fold"/>
</dbReference>
<feature type="compositionally biased region" description="Polar residues" evidence="1">
    <location>
        <begin position="852"/>
        <end position="864"/>
    </location>
</feature>
<dbReference type="GO" id="GO:0046982">
    <property type="term" value="F:protein heterodimerization activity"/>
    <property type="evidence" value="ECO:0007669"/>
    <property type="project" value="InterPro"/>
</dbReference>
<dbReference type="HOGENOM" id="CLU_009533_0_0_1"/>
<name>J9VFU5_CRYN9</name>
<feature type="region of interest" description="Disordered" evidence="1">
    <location>
        <begin position="389"/>
        <end position="468"/>
    </location>
</feature>
<accession>J9VFU5</accession>
<dbReference type="OrthoDB" id="5382203at2759"/>
<evidence type="ECO:0000313" key="3">
    <source>
        <dbReference type="Proteomes" id="UP000010091"/>
    </source>
</evidence>
<dbReference type="Gene3D" id="1.10.20.10">
    <property type="entry name" value="Histone, subunit A"/>
    <property type="match status" value="1"/>
</dbReference>
<feature type="region of interest" description="Disordered" evidence="1">
    <location>
        <begin position="794"/>
        <end position="940"/>
    </location>
</feature>
<organism evidence="2 3">
    <name type="scientific">Cryptococcus neoformans (strain H99 / ATCC 208821 / CBS 10515 / FGSC 9487)</name>
    <name type="common">Cryptococcus neoformans var. grubii serotype A</name>
    <dbReference type="NCBI Taxonomy" id="235443"/>
    <lineage>
        <taxon>Eukaryota</taxon>
        <taxon>Fungi</taxon>
        <taxon>Dikarya</taxon>
        <taxon>Basidiomycota</taxon>
        <taxon>Agaricomycotina</taxon>
        <taxon>Tremellomycetes</taxon>
        <taxon>Tremellales</taxon>
        <taxon>Cryptococcaceae</taxon>
        <taxon>Cryptococcus</taxon>
        <taxon>Cryptococcus neoformans species complex</taxon>
    </lineage>
</organism>
<feature type="compositionally biased region" description="Low complexity" evidence="1">
    <location>
        <begin position="281"/>
        <end position="295"/>
    </location>
</feature>
<feature type="region of interest" description="Disordered" evidence="1">
    <location>
        <begin position="505"/>
        <end position="576"/>
    </location>
</feature>
<feature type="compositionally biased region" description="Low complexity" evidence="1">
    <location>
        <begin position="443"/>
        <end position="461"/>
    </location>
</feature>
<feature type="compositionally biased region" description="Low complexity" evidence="1">
    <location>
        <begin position="838"/>
        <end position="851"/>
    </location>
</feature>
<dbReference type="EMBL" id="CP003821">
    <property type="protein sequence ID" value="AFR93242.2"/>
    <property type="molecule type" value="Genomic_DNA"/>
</dbReference>
<dbReference type="RefSeq" id="XP_012047201.1">
    <property type="nucleotide sequence ID" value="XM_012191811.1"/>
</dbReference>
<evidence type="ECO:0000256" key="1">
    <source>
        <dbReference type="SAM" id="MobiDB-lite"/>
    </source>
</evidence>
<evidence type="ECO:0000313" key="2">
    <source>
        <dbReference type="EMBL" id="AFR93242.2"/>
    </source>
</evidence>
<dbReference type="KEGG" id="cng:CNAG_07476"/>
<keyword evidence="3" id="KW-1185">Reference proteome</keyword>
<dbReference type="Proteomes" id="UP000010091">
    <property type="component" value="Chromosome 2"/>
</dbReference>
<feature type="region of interest" description="Disordered" evidence="1">
    <location>
        <begin position="241"/>
        <end position="317"/>
    </location>
</feature>
<dbReference type="VEuPathDB" id="FungiDB:CNAG_07476"/>
<feature type="compositionally biased region" description="Low complexity" evidence="1">
    <location>
        <begin position="670"/>
        <end position="687"/>
    </location>
</feature>
<dbReference type="AlphaFoldDB" id="J9VFU5"/>
<protein>
    <submittedName>
        <fullName evidence="2">Uncharacterized protein</fullName>
    </submittedName>
</protein>
<gene>
    <name evidence="2" type="ORF">CNAG_07476</name>
</gene>
<proteinExistence type="predicted"/>